<proteinExistence type="predicted"/>
<feature type="transmembrane region" description="Helical" evidence="6">
    <location>
        <begin position="172"/>
        <end position="193"/>
    </location>
</feature>
<feature type="transmembrane region" description="Helical" evidence="6">
    <location>
        <begin position="112"/>
        <end position="133"/>
    </location>
</feature>
<evidence type="ECO:0000313" key="7">
    <source>
        <dbReference type="EMBL" id="SUB94340.1"/>
    </source>
</evidence>
<feature type="transmembrane region" description="Helical" evidence="6">
    <location>
        <begin position="365"/>
        <end position="384"/>
    </location>
</feature>
<sequence>MLYFRMILMMLIGLYTSRVVLQTLGVVDYGVNNVVGGVVTMLSFLTGSLGGATSRYITFGLGKGNLEKLEFTFGNILTIHYILAFVVLLFGETIGLWFFNTQLQIPEARQTAAFWVYQFSIMSSIMAVLSVPYNAAVVAHEKMSAFAYMSLLDGTLKLLIVFLLIVLPYDKLIIYAGLFLGVQTLDRIIYYVYCRRRFEETRAMCRYDKKMFKEIFAYAGWTMNGALADMGYTQGLNILLNMFFGPAVNAARGIAVHVQGISQQFCTNFQMALNPQITKSYAQGNLDYMHQLLIRSSKFSFFIMLFIALPLMLEAKYVLQVWLGIVPGNTVTFVRLTLIISLLFTLRNPIIVSVHATGNLRRFQLVEGTMLLSIVPIAYLLLKFLGVSPWWVFCVHITVEVMTQLARLFIVLPMIGMRFKEYLQLVLKPVLIVSFITPIIPIYMTYRDNNSFFSFILTCSVCVACCTLTMFYLGCNNGEKMFIKSKVGHIVQRLKR</sequence>
<dbReference type="Proteomes" id="UP000255469">
    <property type="component" value="Unassembled WGS sequence"/>
</dbReference>
<dbReference type="AlphaFoldDB" id="A0A379EDK6"/>
<dbReference type="PANTHER" id="PTHR30250">
    <property type="entry name" value="PST FAMILY PREDICTED COLANIC ACID TRANSPORTER"/>
    <property type="match status" value="1"/>
</dbReference>
<keyword evidence="2" id="KW-1003">Cell membrane</keyword>
<reference evidence="7 8" key="1">
    <citation type="submission" date="2018-06" db="EMBL/GenBank/DDBJ databases">
        <authorList>
            <consortium name="Pathogen Informatics"/>
            <person name="Doyle S."/>
        </authorList>
    </citation>
    <scope>NUCLEOTIDE SEQUENCE [LARGE SCALE GENOMIC DNA]</scope>
    <source>
        <strain evidence="7 8">NCTC13067</strain>
    </source>
</reference>
<evidence type="ECO:0000256" key="6">
    <source>
        <dbReference type="SAM" id="Phobius"/>
    </source>
</evidence>
<organism evidence="7 8">
    <name type="scientific">Prevotella denticola</name>
    <dbReference type="NCBI Taxonomy" id="28129"/>
    <lineage>
        <taxon>Bacteria</taxon>
        <taxon>Pseudomonadati</taxon>
        <taxon>Bacteroidota</taxon>
        <taxon>Bacteroidia</taxon>
        <taxon>Bacteroidales</taxon>
        <taxon>Prevotellaceae</taxon>
        <taxon>Prevotella</taxon>
    </lineage>
</organism>
<protein>
    <recommendedName>
        <fullName evidence="9">Lipopolysaccharide biosynthesis protein</fullName>
    </recommendedName>
</protein>
<evidence type="ECO:0000256" key="1">
    <source>
        <dbReference type="ARBA" id="ARBA00004651"/>
    </source>
</evidence>
<feature type="transmembrane region" description="Helical" evidence="6">
    <location>
        <begin position="299"/>
        <end position="319"/>
    </location>
</feature>
<evidence type="ECO:0000256" key="4">
    <source>
        <dbReference type="ARBA" id="ARBA00022989"/>
    </source>
</evidence>
<dbReference type="InterPro" id="IPR050833">
    <property type="entry name" value="Poly_Biosynth_Transport"/>
</dbReference>
<evidence type="ECO:0000313" key="8">
    <source>
        <dbReference type="Proteomes" id="UP000255469"/>
    </source>
</evidence>
<dbReference type="GO" id="GO:0005886">
    <property type="term" value="C:plasma membrane"/>
    <property type="evidence" value="ECO:0007669"/>
    <property type="project" value="UniProtKB-SubCell"/>
</dbReference>
<accession>A0A379EDK6</accession>
<feature type="transmembrane region" description="Helical" evidence="6">
    <location>
        <begin position="34"/>
        <end position="57"/>
    </location>
</feature>
<comment type="subcellular location">
    <subcellularLocation>
        <location evidence="1">Cell membrane</location>
        <topology evidence="1">Multi-pass membrane protein</topology>
    </subcellularLocation>
</comment>
<keyword evidence="5 6" id="KW-0472">Membrane</keyword>
<evidence type="ECO:0008006" key="9">
    <source>
        <dbReference type="Google" id="ProtNLM"/>
    </source>
</evidence>
<name>A0A379EDK6_9BACT</name>
<evidence type="ECO:0000256" key="3">
    <source>
        <dbReference type="ARBA" id="ARBA00022692"/>
    </source>
</evidence>
<gene>
    <name evidence="7" type="ORF">NCTC13067_02209</name>
</gene>
<keyword evidence="3 6" id="KW-0812">Transmembrane</keyword>
<feature type="transmembrane region" description="Helical" evidence="6">
    <location>
        <begin position="78"/>
        <end position="100"/>
    </location>
</feature>
<evidence type="ECO:0000256" key="5">
    <source>
        <dbReference type="ARBA" id="ARBA00023136"/>
    </source>
</evidence>
<keyword evidence="4 6" id="KW-1133">Transmembrane helix</keyword>
<evidence type="ECO:0000256" key="2">
    <source>
        <dbReference type="ARBA" id="ARBA00022475"/>
    </source>
</evidence>
<feature type="transmembrane region" description="Helical" evidence="6">
    <location>
        <begin position="145"/>
        <end position="166"/>
    </location>
</feature>
<dbReference type="PANTHER" id="PTHR30250:SF26">
    <property type="entry name" value="PSMA PROTEIN"/>
    <property type="match status" value="1"/>
</dbReference>
<feature type="transmembrane region" description="Helical" evidence="6">
    <location>
        <begin position="425"/>
        <end position="446"/>
    </location>
</feature>
<dbReference type="EMBL" id="UGTM01000002">
    <property type="protein sequence ID" value="SUB94340.1"/>
    <property type="molecule type" value="Genomic_DNA"/>
</dbReference>
<feature type="transmembrane region" description="Helical" evidence="6">
    <location>
        <begin position="452"/>
        <end position="475"/>
    </location>
</feature>